<dbReference type="Pfam" id="PF00561">
    <property type="entry name" value="Abhydrolase_1"/>
    <property type="match status" value="1"/>
</dbReference>
<feature type="domain" description="AB hydrolase-1" evidence="2">
    <location>
        <begin position="21"/>
        <end position="239"/>
    </location>
</feature>
<dbReference type="Proteomes" id="UP000767854">
    <property type="component" value="Unassembled WGS sequence"/>
</dbReference>
<evidence type="ECO:0000259" key="2">
    <source>
        <dbReference type="Pfam" id="PF00561"/>
    </source>
</evidence>
<gene>
    <name evidence="3" type="ORF">JOC49_000798</name>
</gene>
<proteinExistence type="predicted"/>
<accession>A0ABS2MPE7</accession>
<evidence type="ECO:0000313" key="4">
    <source>
        <dbReference type="Proteomes" id="UP000767854"/>
    </source>
</evidence>
<organism evidence="3 4">
    <name type="scientific">Fusibacter tunisiensis</name>
    <dbReference type="NCBI Taxonomy" id="1008308"/>
    <lineage>
        <taxon>Bacteria</taxon>
        <taxon>Bacillati</taxon>
        <taxon>Bacillota</taxon>
        <taxon>Clostridia</taxon>
        <taxon>Eubacteriales</taxon>
        <taxon>Eubacteriales Family XII. Incertae Sedis</taxon>
        <taxon>Fusibacter</taxon>
    </lineage>
</organism>
<sequence length="252" mass="28530">MPIFKYDKLSINYTQTGGGTPLLFLHGWGANCESFNCLTTHLKNNYEIIALDFPGFGASDKPDRPWSLDDYVNMTEAFIKELKLTEFIPIGHSFGGRVALRLSQRFNYKKLVLIDSAGIKPKRKSDYYLKVYGYKLFKNIARIPVLSWILKEPLEAYRQKYSSSDYKNADVVMKQTLSKVVNEDLTYLLPKITASTLLIWGSEDDSTPLEDGKTMEKLIPDAGLVVFDGAGHFSYLEEPERTLIVLNSFLGG</sequence>
<keyword evidence="4" id="KW-1185">Reference proteome</keyword>
<evidence type="ECO:0000256" key="1">
    <source>
        <dbReference type="ARBA" id="ARBA00022801"/>
    </source>
</evidence>
<reference evidence="3 4" key="1">
    <citation type="submission" date="2021-01" db="EMBL/GenBank/DDBJ databases">
        <title>Genomic Encyclopedia of Type Strains, Phase IV (KMG-IV): sequencing the most valuable type-strain genomes for metagenomic binning, comparative biology and taxonomic classification.</title>
        <authorList>
            <person name="Goeker M."/>
        </authorList>
    </citation>
    <scope>NUCLEOTIDE SEQUENCE [LARGE SCALE GENOMIC DNA]</scope>
    <source>
        <strain evidence="3 4">DSM 24436</strain>
    </source>
</reference>
<dbReference type="EMBL" id="JAFBDT010000004">
    <property type="protein sequence ID" value="MBM7561278.1"/>
    <property type="molecule type" value="Genomic_DNA"/>
</dbReference>
<dbReference type="PANTHER" id="PTHR43798:SF31">
    <property type="entry name" value="AB HYDROLASE SUPERFAMILY PROTEIN YCLE"/>
    <property type="match status" value="1"/>
</dbReference>
<comment type="caution">
    <text evidence="3">The sequence shown here is derived from an EMBL/GenBank/DDBJ whole genome shotgun (WGS) entry which is preliminary data.</text>
</comment>
<dbReference type="Gene3D" id="3.40.50.1820">
    <property type="entry name" value="alpha/beta hydrolase"/>
    <property type="match status" value="1"/>
</dbReference>
<dbReference type="PANTHER" id="PTHR43798">
    <property type="entry name" value="MONOACYLGLYCEROL LIPASE"/>
    <property type="match status" value="1"/>
</dbReference>
<dbReference type="InterPro" id="IPR050266">
    <property type="entry name" value="AB_hydrolase_sf"/>
</dbReference>
<dbReference type="PRINTS" id="PR00111">
    <property type="entry name" value="ABHYDROLASE"/>
</dbReference>
<evidence type="ECO:0000313" key="3">
    <source>
        <dbReference type="EMBL" id="MBM7561278.1"/>
    </source>
</evidence>
<name>A0ABS2MPE7_9FIRM</name>
<keyword evidence="1" id="KW-0378">Hydrolase</keyword>
<dbReference type="RefSeq" id="WP_204662610.1">
    <property type="nucleotide sequence ID" value="NZ_JAFBDT010000004.1"/>
</dbReference>
<dbReference type="InterPro" id="IPR000073">
    <property type="entry name" value="AB_hydrolase_1"/>
</dbReference>
<protein>
    <submittedName>
        <fullName evidence="3">Pimeloyl-ACP methyl ester carboxylesterase</fullName>
    </submittedName>
</protein>
<dbReference type="SUPFAM" id="SSF53474">
    <property type="entry name" value="alpha/beta-Hydrolases"/>
    <property type="match status" value="1"/>
</dbReference>
<dbReference type="InterPro" id="IPR029058">
    <property type="entry name" value="AB_hydrolase_fold"/>
</dbReference>